<proteinExistence type="predicted"/>
<dbReference type="InterPro" id="IPR013087">
    <property type="entry name" value="Znf_C2H2_type"/>
</dbReference>
<dbReference type="SUPFAM" id="SSF53800">
    <property type="entry name" value="Chelatase"/>
    <property type="match status" value="1"/>
</dbReference>
<dbReference type="InterPro" id="IPR050963">
    <property type="entry name" value="Sirohydro_Cobaltochel/CbiX"/>
</dbReference>
<evidence type="ECO:0000256" key="1">
    <source>
        <dbReference type="ARBA" id="ARBA00022723"/>
    </source>
</evidence>
<feature type="region of interest" description="Disordered" evidence="3">
    <location>
        <begin position="272"/>
        <end position="301"/>
    </location>
</feature>
<reference evidence="6" key="1">
    <citation type="submission" date="2016-05" db="EMBL/GenBank/DDBJ databases">
        <authorList>
            <person name="Liu B."/>
            <person name="Wang J."/>
            <person name="Zhu Y."/>
            <person name="Liu G."/>
            <person name="Chen Q."/>
            <person name="Chen Z."/>
            <person name="Lan J."/>
            <person name="Che J."/>
            <person name="Ge C."/>
            <person name="Shi H."/>
            <person name="Pan Z."/>
            <person name="Liu X."/>
        </authorList>
    </citation>
    <scope>NUCLEOTIDE SEQUENCE [LARGE SCALE GENOMIC DNA]</scope>
    <source>
        <strain evidence="6">FJAT-27215</strain>
    </source>
</reference>
<dbReference type="PROSITE" id="PS00028">
    <property type="entry name" value="ZINC_FINGER_C2H2_1"/>
    <property type="match status" value="1"/>
</dbReference>
<name>A0A1B9AN24_9BACI</name>
<dbReference type="GO" id="GO:0016829">
    <property type="term" value="F:lyase activity"/>
    <property type="evidence" value="ECO:0007669"/>
    <property type="project" value="UniProtKB-KW"/>
</dbReference>
<gene>
    <name evidence="5" type="ORF">A8F95_11005</name>
</gene>
<keyword evidence="6" id="KW-1185">Reference proteome</keyword>
<dbReference type="Gene3D" id="3.40.50.1400">
    <property type="match status" value="2"/>
</dbReference>
<keyword evidence="1" id="KW-0479">Metal-binding</keyword>
<dbReference type="EMBL" id="MAYT01000027">
    <property type="protein sequence ID" value="OCA85195.1"/>
    <property type="molecule type" value="Genomic_DNA"/>
</dbReference>
<protein>
    <submittedName>
        <fullName evidence="5">Sirohydrochlorin cobaltochelatase</fullName>
    </submittedName>
</protein>
<dbReference type="CDD" id="cd03416">
    <property type="entry name" value="CbiX_SirB_N"/>
    <property type="match status" value="1"/>
</dbReference>
<organism evidence="5 6">
    <name type="scientific">Pseudobacillus wudalianchiensis</name>
    <dbReference type="NCBI Taxonomy" id="1743143"/>
    <lineage>
        <taxon>Bacteria</taxon>
        <taxon>Bacillati</taxon>
        <taxon>Bacillota</taxon>
        <taxon>Bacilli</taxon>
        <taxon>Bacillales</taxon>
        <taxon>Bacillaceae</taxon>
        <taxon>Pseudobacillus</taxon>
    </lineage>
</organism>
<dbReference type="InterPro" id="IPR002762">
    <property type="entry name" value="CbiX-like"/>
</dbReference>
<evidence type="ECO:0000256" key="2">
    <source>
        <dbReference type="ARBA" id="ARBA00023239"/>
    </source>
</evidence>
<dbReference type="PANTHER" id="PTHR33542:SF3">
    <property type="entry name" value="SIROHYDROCHLORIN FERROCHELATASE, CHLOROPLASTIC"/>
    <property type="match status" value="1"/>
</dbReference>
<dbReference type="AlphaFoldDB" id="A0A1B9AN24"/>
<accession>A0A1B9AN24</accession>
<feature type="compositionally biased region" description="Basic and acidic residues" evidence="3">
    <location>
        <begin position="277"/>
        <end position="294"/>
    </location>
</feature>
<keyword evidence="2" id="KW-0456">Lyase</keyword>
<dbReference type="GO" id="GO:0046872">
    <property type="term" value="F:metal ion binding"/>
    <property type="evidence" value="ECO:0007669"/>
    <property type="project" value="UniProtKB-KW"/>
</dbReference>
<evidence type="ECO:0000256" key="3">
    <source>
        <dbReference type="SAM" id="MobiDB-lite"/>
    </source>
</evidence>
<dbReference type="RefSeq" id="WP_065411164.1">
    <property type="nucleotide sequence ID" value="NZ_MAYT01000027.1"/>
</dbReference>
<dbReference type="Pfam" id="PF01903">
    <property type="entry name" value="CbiX"/>
    <property type="match status" value="2"/>
</dbReference>
<comment type="caution">
    <text evidence="5">The sequence shown here is derived from an EMBL/GenBank/DDBJ whole genome shotgun (WGS) entry which is preliminary data.</text>
</comment>
<dbReference type="CDD" id="cd03414">
    <property type="entry name" value="CbiX_SirB_C"/>
    <property type="match status" value="1"/>
</dbReference>
<evidence type="ECO:0000313" key="6">
    <source>
        <dbReference type="Proteomes" id="UP000092578"/>
    </source>
</evidence>
<dbReference type="PANTHER" id="PTHR33542">
    <property type="entry name" value="SIROHYDROCHLORIN FERROCHELATASE, CHLOROPLASTIC"/>
    <property type="match status" value="1"/>
</dbReference>
<sequence>MKAVLFVGHGSRDPEGNEQIRQFIDELIPELEKGVIYETCFLEFEQPNITKGIDTCVTKGATSVALVPLMLLPAGHSKIHIPHEIDEAKEKYPAVRFTYGKPIGIHYEAVDICKNRVLETGDYKEGSDEKTAVILLGRGGSDADANSDLFKITRLLWEKLRVPIIETAFIGVTSPSLEETVEKTIRLGAEKVIILPYFLFTGVLIKRLENMTEQFRVAYPGISFSLAEYFGFHPKLKIVVKDRVEEVLKGEVYMNCDTCQYRFEAMEHIDHHHHHDHDHDHHHDHPHDHSHEGESEAATVK</sequence>
<evidence type="ECO:0000313" key="5">
    <source>
        <dbReference type="EMBL" id="OCA85195.1"/>
    </source>
</evidence>
<feature type="domain" description="C2H2-type" evidence="4">
    <location>
        <begin position="256"/>
        <end position="277"/>
    </location>
</feature>
<dbReference type="Proteomes" id="UP000092578">
    <property type="component" value="Unassembled WGS sequence"/>
</dbReference>
<evidence type="ECO:0000259" key="4">
    <source>
        <dbReference type="PROSITE" id="PS00028"/>
    </source>
</evidence>